<keyword evidence="3" id="KW-1185">Reference proteome</keyword>
<evidence type="ECO:0000256" key="1">
    <source>
        <dbReference type="SAM" id="MobiDB-lite"/>
    </source>
</evidence>
<accession>A0ABQ4ZUW4</accession>
<dbReference type="Proteomes" id="UP001151760">
    <property type="component" value="Unassembled WGS sequence"/>
</dbReference>
<dbReference type="EMBL" id="BQNB010011705">
    <property type="protein sequence ID" value="GJS94094.1"/>
    <property type="molecule type" value="Genomic_DNA"/>
</dbReference>
<feature type="region of interest" description="Disordered" evidence="1">
    <location>
        <begin position="266"/>
        <end position="291"/>
    </location>
</feature>
<gene>
    <name evidence="2" type="ORF">Tco_0801062</name>
</gene>
<reference evidence="2" key="1">
    <citation type="journal article" date="2022" name="Int. J. Mol. Sci.">
        <title>Draft Genome of Tanacetum Coccineum: Genomic Comparison of Closely Related Tanacetum-Family Plants.</title>
        <authorList>
            <person name="Yamashiro T."/>
            <person name="Shiraishi A."/>
            <person name="Nakayama K."/>
            <person name="Satake H."/>
        </authorList>
    </citation>
    <scope>NUCLEOTIDE SEQUENCE</scope>
</reference>
<reference evidence="2" key="2">
    <citation type="submission" date="2022-01" db="EMBL/GenBank/DDBJ databases">
        <authorList>
            <person name="Yamashiro T."/>
            <person name="Shiraishi A."/>
            <person name="Satake H."/>
            <person name="Nakayama K."/>
        </authorList>
    </citation>
    <scope>NUCLEOTIDE SEQUENCE</scope>
</reference>
<organism evidence="2 3">
    <name type="scientific">Tanacetum coccineum</name>
    <dbReference type="NCBI Taxonomy" id="301880"/>
    <lineage>
        <taxon>Eukaryota</taxon>
        <taxon>Viridiplantae</taxon>
        <taxon>Streptophyta</taxon>
        <taxon>Embryophyta</taxon>
        <taxon>Tracheophyta</taxon>
        <taxon>Spermatophyta</taxon>
        <taxon>Magnoliopsida</taxon>
        <taxon>eudicotyledons</taxon>
        <taxon>Gunneridae</taxon>
        <taxon>Pentapetalae</taxon>
        <taxon>asterids</taxon>
        <taxon>campanulids</taxon>
        <taxon>Asterales</taxon>
        <taxon>Asteraceae</taxon>
        <taxon>Asteroideae</taxon>
        <taxon>Anthemideae</taxon>
        <taxon>Anthemidinae</taxon>
        <taxon>Tanacetum</taxon>
    </lineage>
</organism>
<proteinExistence type="predicted"/>
<protein>
    <submittedName>
        <fullName evidence="2">Uncharacterized protein</fullName>
    </submittedName>
</protein>
<sequence length="291" mass="33670">MLAPKCATYNGRSTFANPKYLKIAQSKKPCLYEIPYDTSDHANRFCLNGEETTTLEKDRVNHSTSVIRPPLKSYQVKDKVVPNNSQVKFTKKENSRTSNVNVCIVLMWKNLVNSNHDARVYKILERHTTIQKPKSYFKELYENTNKAWKWWIEKKCPSKYKWTQTTPSGPGLKWKPIGRIFSNVRLSQDSYITIRVGITIPPSHGNAEDNSHKVVRLGINPMIQPEPEDLPKDNPKIEIAVLRRREKRSLNNNSFLGEYECSSLALDRRSDEKEEIRSLETRSKSVSDQEI</sequence>
<evidence type="ECO:0000313" key="3">
    <source>
        <dbReference type="Proteomes" id="UP001151760"/>
    </source>
</evidence>
<comment type="caution">
    <text evidence="2">The sequence shown here is derived from an EMBL/GenBank/DDBJ whole genome shotgun (WGS) entry which is preliminary data.</text>
</comment>
<name>A0ABQ4ZUW4_9ASTR</name>
<evidence type="ECO:0000313" key="2">
    <source>
        <dbReference type="EMBL" id="GJS94094.1"/>
    </source>
</evidence>